<dbReference type="Pfam" id="PF11380">
    <property type="entry name" value="Stealth_CR2"/>
    <property type="match status" value="1"/>
</dbReference>
<evidence type="ECO:0000313" key="6">
    <source>
        <dbReference type="Proteomes" id="UP000076078"/>
    </source>
</evidence>
<evidence type="ECO:0000259" key="2">
    <source>
        <dbReference type="Pfam" id="PF11380"/>
    </source>
</evidence>
<organism evidence="5 6">
    <name type="scientific">Tieghemostelium lacteum</name>
    <name type="common">Slime mold</name>
    <name type="synonym">Dictyostelium lacteum</name>
    <dbReference type="NCBI Taxonomy" id="361077"/>
    <lineage>
        <taxon>Eukaryota</taxon>
        <taxon>Amoebozoa</taxon>
        <taxon>Evosea</taxon>
        <taxon>Eumycetozoa</taxon>
        <taxon>Dictyostelia</taxon>
        <taxon>Dictyosteliales</taxon>
        <taxon>Raperosteliaceae</taxon>
        <taxon>Tieghemostelium</taxon>
    </lineage>
</organism>
<dbReference type="InterPro" id="IPR031358">
    <property type="entry name" value="Stealth_CR1"/>
</dbReference>
<dbReference type="InterPro" id="IPR053362">
    <property type="entry name" value="RPS_phosphotransferase_WefF"/>
</dbReference>
<evidence type="ECO:0008006" key="7">
    <source>
        <dbReference type="Google" id="ProtNLM"/>
    </source>
</evidence>
<feature type="domain" description="Stealth protein CR3 conserved region 3" evidence="4">
    <location>
        <begin position="293"/>
        <end position="340"/>
    </location>
</feature>
<dbReference type="Pfam" id="PF17102">
    <property type="entry name" value="Stealth_CR3"/>
    <property type="match status" value="1"/>
</dbReference>
<dbReference type="InParanoid" id="A0A151ZS26"/>
<keyword evidence="1" id="KW-0472">Membrane</keyword>
<dbReference type="SUPFAM" id="SSF52047">
    <property type="entry name" value="RNI-like"/>
    <property type="match status" value="1"/>
</dbReference>
<evidence type="ECO:0000259" key="4">
    <source>
        <dbReference type="Pfam" id="PF17102"/>
    </source>
</evidence>
<dbReference type="AlphaFoldDB" id="A0A151ZS26"/>
<evidence type="ECO:0000259" key="3">
    <source>
        <dbReference type="Pfam" id="PF17101"/>
    </source>
</evidence>
<dbReference type="Pfam" id="PF17101">
    <property type="entry name" value="Stealth_CR1"/>
    <property type="match status" value="1"/>
</dbReference>
<evidence type="ECO:0000313" key="5">
    <source>
        <dbReference type="EMBL" id="KYQ96738.1"/>
    </source>
</evidence>
<dbReference type="InterPro" id="IPR032675">
    <property type="entry name" value="LRR_dom_sf"/>
</dbReference>
<name>A0A151ZS26_TIELA</name>
<dbReference type="PANTHER" id="PTHR47452:SF1">
    <property type="match status" value="1"/>
</dbReference>
<proteinExistence type="predicted"/>
<dbReference type="Proteomes" id="UP000076078">
    <property type="component" value="Unassembled WGS sequence"/>
</dbReference>
<sequence>MNFNKRYIVLVLFPLLFISVLFLNLEIIENKLITENQNLNSTLLPSINNSSKILHQNSTFSKGIDLNITSSEKNSTGDNSSKEVKIDEIDEKDTPNFKIPLICNEMDILYTWVNGSDPHHIKKRKLRGENETEFSASELVQRVRDLDGLKYSLRSIEKYAPFVRKIWILTDNQIPTWFGKMYFNNIQIIFHESVFHNKSDLPTFNSNAIESKFTFLPEGISDCFLYLNDDIFFGNNVTSETFYNSNEKSIAIFPEPWTAPMIGGTTIWHKSITYSNEILDRVWNERMSRNLPSHGGQFYHKKVFQKMYKQIGKELDATGSHPFRTGLDTQIPFLFQQYALRYFRVFVPEKISRFASVNDNYIELEEVYRGLLQEKPKQICLNDDMSLNPPKQSLIDLSNFYNTYFPNKVTPEIIQYIKRIILISKQWNNEIIPKLLPTKLVINIGQPFQQRVSFITWFEKYKVPVNIRWNIKHRYYVGSINHELKEYQYFLDSIDTLMLDGIGNVNDEICTMKNVIDFNLVDSYINFGFLHSSPLLVEWFHSLKKFRLSIGSSVKDLEMLMKTLQRSSNLKELFITGPENSVVDNYDMIKDIPSIESLAISFSKFYSKDFIKIISHPNLKNLVIHKVEFIDHPTTTRNMILEHLKTNKNLLKIHITGSNIGSVDIVDSLVDFINTNTTCTDFQIFRTPSKLEALKIDITNSTIKKIFINDNNVLEQLQNNWNNSALESIQTTCFDSIANQFSINFSKVTNLDILSFNSDDSILKLVQMNIPSITTLKITKMNNLQFVKALQLNNHITTLELSSCGDRDMLLKILKLNHLTLHSITLNNYTDIQILNLKESIINYKNLQSLSISCSSQQLINGDEYNAIMDILEHSSLGYLSLRPFITEGNLENGQLDRLKRVLTKCNEKIHYFSFFQQYILFKDILINFGVL</sequence>
<dbReference type="GO" id="GO:0016772">
    <property type="term" value="F:transferase activity, transferring phosphorus-containing groups"/>
    <property type="evidence" value="ECO:0007669"/>
    <property type="project" value="InterPro"/>
</dbReference>
<feature type="transmembrane region" description="Helical" evidence="1">
    <location>
        <begin position="7"/>
        <end position="25"/>
    </location>
</feature>
<dbReference type="OrthoDB" id="263283at2759"/>
<protein>
    <recommendedName>
        <fullName evidence="7">Glycophosphotransferase</fullName>
    </recommendedName>
</protein>
<keyword evidence="1" id="KW-0812">Transmembrane</keyword>
<feature type="domain" description="Stealth protein CR1 conserved region 1" evidence="3">
    <location>
        <begin position="106"/>
        <end position="130"/>
    </location>
</feature>
<dbReference type="InterPro" id="IPR031357">
    <property type="entry name" value="Stealth_CR3"/>
</dbReference>
<dbReference type="EMBL" id="LODT01000021">
    <property type="protein sequence ID" value="KYQ96738.1"/>
    <property type="molecule type" value="Genomic_DNA"/>
</dbReference>
<dbReference type="Gene3D" id="3.80.10.10">
    <property type="entry name" value="Ribonuclease Inhibitor"/>
    <property type="match status" value="1"/>
</dbReference>
<feature type="domain" description="Stealth protein CR2 conserved region 2" evidence="2">
    <location>
        <begin position="142"/>
        <end position="248"/>
    </location>
</feature>
<keyword evidence="6" id="KW-1185">Reference proteome</keyword>
<gene>
    <name evidence="5" type="ORF">DLAC_04036</name>
</gene>
<reference evidence="5 6" key="1">
    <citation type="submission" date="2015-12" db="EMBL/GenBank/DDBJ databases">
        <title>Dictyostelia acquired genes for synthesis and detection of signals that induce cell-type specialization by lateral gene transfer from prokaryotes.</title>
        <authorList>
            <person name="Gloeckner G."/>
            <person name="Schaap P."/>
        </authorList>
    </citation>
    <scope>NUCLEOTIDE SEQUENCE [LARGE SCALE GENOMIC DNA]</scope>
    <source>
        <strain evidence="5 6">TK</strain>
    </source>
</reference>
<dbReference type="STRING" id="361077.A0A151ZS26"/>
<comment type="caution">
    <text evidence="5">The sequence shown here is derived from an EMBL/GenBank/DDBJ whole genome shotgun (WGS) entry which is preliminary data.</text>
</comment>
<evidence type="ECO:0000256" key="1">
    <source>
        <dbReference type="SAM" id="Phobius"/>
    </source>
</evidence>
<keyword evidence="1" id="KW-1133">Transmembrane helix</keyword>
<dbReference type="InterPro" id="IPR021520">
    <property type="entry name" value="Stealth_CR2"/>
</dbReference>
<accession>A0A151ZS26</accession>
<dbReference type="PANTHER" id="PTHR47452">
    <property type="entry name" value="PUTATIVE-RELATED"/>
    <property type="match status" value="1"/>
</dbReference>